<keyword evidence="5" id="KW-1185">Reference proteome</keyword>
<comment type="caution">
    <text evidence="4">The sequence shown here is derived from an EMBL/GenBank/DDBJ whole genome shotgun (WGS) entry which is preliminary data.</text>
</comment>
<accession>A0AAN7QN28</accession>
<dbReference type="GO" id="GO:0005634">
    <property type="term" value="C:nucleus"/>
    <property type="evidence" value="ECO:0007669"/>
    <property type="project" value="InterPro"/>
</dbReference>
<organism evidence="4 5">
    <name type="scientific">Aquatica leii</name>
    <dbReference type="NCBI Taxonomy" id="1421715"/>
    <lineage>
        <taxon>Eukaryota</taxon>
        <taxon>Metazoa</taxon>
        <taxon>Ecdysozoa</taxon>
        <taxon>Arthropoda</taxon>
        <taxon>Hexapoda</taxon>
        <taxon>Insecta</taxon>
        <taxon>Pterygota</taxon>
        <taxon>Neoptera</taxon>
        <taxon>Endopterygota</taxon>
        <taxon>Coleoptera</taxon>
        <taxon>Polyphaga</taxon>
        <taxon>Elateriformia</taxon>
        <taxon>Elateroidea</taxon>
        <taxon>Lampyridae</taxon>
        <taxon>Luciolinae</taxon>
        <taxon>Aquatica</taxon>
    </lineage>
</organism>
<proteinExistence type="predicted"/>
<feature type="binding site" evidence="1">
    <location>
        <position position="120"/>
    </location>
    <ligand>
        <name>Zn(2+)</name>
        <dbReference type="ChEBI" id="CHEBI:29105"/>
    </ligand>
</feature>
<evidence type="ECO:0000313" key="5">
    <source>
        <dbReference type="Proteomes" id="UP001353858"/>
    </source>
</evidence>
<keyword evidence="1" id="KW-0863">Zinc-finger</keyword>
<dbReference type="GO" id="GO:0008270">
    <property type="term" value="F:zinc ion binding"/>
    <property type="evidence" value="ECO:0007669"/>
    <property type="project" value="UniProtKB-UniRule"/>
</dbReference>
<evidence type="ECO:0000259" key="3">
    <source>
        <dbReference type="PROSITE" id="PS51915"/>
    </source>
</evidence>
<reference evidence="5" key="1">
    <citation type="submission" date="2023-01" db="EMBL/GenBank/DDBJ databases">
        <title>Key to firefly adult light organ development and bioluminescence: homeobox transcription factors regulate luciferase expression and transportation to peroxisome.</title>
        <authorList>
            <person name="Fu X."/>
        </authorList>
    </citation>
    <scope>NUCLEOTIDE SEQUENCE [LARGE SCALE GENOMIC DNA]</scope>
</reference>
<dbReference type="PANTHER" id="PTHR33480">
    <property type="entry name" value="SET DOMAIN-CONTAINING PROTEIN-RELATED"/>
    <property type="match status" value="1"/>
</dbReference>
<dbReference type="AlphaFoldDB" id="A0AAN7QN28"/>
<dbReference type="Proteomes" id="UP001353858">
    <property type="component" value="Unassembled WGS sequence"/>
</dbReference>
<feature type="binding site" evidence="1">
    <location>
        <position position="123"/>
    </location>
    <ligand>
        <name>Zn(2+)</name>
        <dbReference type="ChEBI" id="CHEBI:29105"/>
    </ligand>
</feature>
<gene>
    <name evidence="4" type="ORF">RN001_001784</name>
</gene>
<dbReference type="InterPro" id="IPR012934">
    <property type="entry name" value="Znf_AD"/>
</dbReference>
<dbReference type="PANTHER" id="PTHR33480:SF1">
    <property type="entry name" value="TYR RECOMBINASE DOMAIN-CONTAINING PROTEIN"/>
    <property type="match status" value="1"/>
</dbReference>
<protein>
    <recommendedName>
        <fullName evidence="3">ZAD domain-containing protein</fullName>
    </recommendedName>
</protein>
<feature type="compositionally biased region" description="Basic and acidic residues" evidence="2">
    <location>
        <begin position="92"/>
        <end position="102"/>
    </location>
</feature>
<dbReference type="PROSITE" id="PS51915">
    <property type="entry name" value="ZAD"/>
    <property type="match status" value="1"/>
</dbReference>
<evidence type="ECO:0000256" key="1">
    <source>
        <dbReference type="PROSITE-ProRule" id="PRU01263"/>
    </source>
</evidence>
<feature type="region of interest" description="Disordered" evidence="2">
    <location>
        <begin position="69"/>
        <end position="105"/>
    </location>
</feature>
<dbReference type="SMART" id="SM00868">
    <property type="entry name" value="zf-AD"/>
    <property type="match status" value="1"/>
</dbReference>
<feature type="binding site" evidence="1">
    <location>
        <position position="163"/>
    </location>
    <ligand>
        <name>Zn(2+)</name>
        <dbReference type="ChEBI" id="CHEBI:29105"/>
    </ligand>
</feature>
<evidence type="ECO:0000313" key="4">
    <source>
        <dbReference type="EMBL" id="KAK4885513.1"/>
    </source>
</evidence>
<feature type="compositionally biased region" description="Low complexity" evidence="2">
    <location>
        <begin position="569"/>
        <end position="579"/>
    </location>
</feature>
<sequence>MGSEDLEQLATFMGHTTKPHSEWYRLPSDIYQTAKVSKILLLAQKSNIDQYKGRNLDDLQVDEQIIETQHDSDTDSEAENENVNENSVINNKENEPIEDIKSSKKKKQSNSKMYCLVKFCRLCLSFKKDLNNMCNDNIIEKATACIGDLEFDYNLPSLICNECLEMLDLFFNFRNRCLQSEFLINCYIEKLFQSKLTKEFKSTELVINIVNNIGVSPVKNYNKHKKVELCRNSDVQRIPILVKQANISINKLKQNYNLDEADDIFLEEEDEDENQCKPTLKRKLSTDKQSGKKLKTSIMQSSDSIDLNNACSMFTDITERVKLRKRQVQLKHNMLPAIALTRTTNFQKSSNIFKSSILKSSLQNQQMKPSGICLEKANESSNNIKPVSKLTTNKKGCNKSLEGKELSLMEPSQVKPKIQVCALESFKSSTDCIVENNDLYKANFSNILQLNSLDSASTGQSVNKETPRPFKILFDNIGHDKSQVKIQYVPVLKPVKSKRFLSYLNNNGIVPNDSTRSLLNSNQQTSKRYKVVSTVSNESTPTISNKSNFQTIRNEHNYSTESNDTRTANSSNKKNNSKNVNPDKDRSFVAASISLNSAESVNLKDKINKTWAKFIVLKKTDDMNLQDTDMNQ</sequence>
<keyword evidence="1" id="KW-0862">Zinc</keyword>
<name>A0AAN7QN28_9COLE</name>
<dbReference type="EMBL" id="JARPUR010000001">
    <property type="protein sequence ID" value="KAK4885513.1"/>
    <property type="molecule type" value="Genomic_DNA"/>
</dbReference>
<evidence type="ECO:0000256" key="2">
    <source>
        <dbReference type="SAM" id="MobiDB-lite"/>
    </source>
</evidence>
<keyword evidence="1" id="KW-0479">Metal-binding</keyword>
<feature type="domain" description="ZAD" evidence="3">
    <location>
        <begin position="118"/>
        <end position="187"/>
    </location>
</feature>
<feature type="compositionally biased region" description="Polar residues" evidence="2">
    <location>
        <begin position="559"/>
        <end position="568"/>
    </location>
</feature>
<feature type="binding site" evidence="1">
    <location>
        <position position="160"/>
    </location>
    <ligand>
        <name>Zn(2+)</name>
        <dbReference type="ChEBI" id="CHEBI:29105"/>
    </ligand>
</feature>
<dbReference type="SUPFAM" id="SSF57716">
    <property type="entry name" value="Glucocorticoid receptor-like (DNA-binding domain)"/>
    <property type="match status" value="1"/>
</dbReference>
<feature type="region of interest" description="Disordered" evidence="2">
    <location>
        <begin position="551"/>
        <end position="585"/>
    </location>
</feature>